<evidence type="ECO:0000259" key="1">
    <source>
        <dbReference type="Pfam" id="PF15787"/>
    </source>
</evidence>
<feature type="non-terminal residue" evidence="2">
    <location>
        <position position="64"/>
    </location>
</feature>
<protein>
    <recommendedName>
        <fullName evidence="1">DUF4704 domain-containing protein</fullName>
    </recommendedName>
</protein>
<feature type="domain" description="DUF4704" evidence="1">
    <location>
        <begin position="2"/>
        <end position="63"/>
    </location>
</feature>
<dbReference type="Pfam" id="PF15787">
    <property type="entry name" value="DUF4704"/>
    <property type="match status" value="1"/>
</dbReference>
<reference evidence="2 3" key="1">
    <citation type="submission" date="2024-05" db="EMBL/GenBank/DDBJ databases">
        <title>Genome sequencing and assembly of Indian major carp, Cirrhinus mrigala (Hamilton, 1822).</title>
        <authorList>
            <person name="Mohindra V."/>
            <person name="Chowdhury L.M."/>
            <person name="Lal K."/>
            <person name="Jena J.K."/>
        </authorList>
    </citation>
    <scope>NUCLEOTIDE SEQUENCE [LARGE SCALE GENOMIC DNA]</scope>
    <source>
        <strain evidence="2">CM1030</strain>
        <tissue evidence="2">Blood</tissue>
    </source>
</reference>
<dbReference type="EMBL" id="JAMKFB020000001">
    <property type="protein sequence ID" value="KAL0203794.1"/>
    <property type="molecule type" value="Genomic_DNA"/>
</dbReference>
<name>A0ABD0RZ14_CIRMR</name>
<accession>A0ABD0RZ14</accession>
<dbReference type="InterPro" id="IPR031570">
    <property type="entry name" value="NBEA/BDCP_DUF4704"/>
</dbReference>
<organism evidence="2 3">
    <name type="scientific">Cirrhinus mrigala</name>
    <name type="common">Mrigala</name>
    <dbReference type="NCBI Taxonomy" id="683832"/>
    <lineage>
        <taxon>Eukaryota</taxon>
        <taxon>Metazoa</taxon>
        <taxon>Chordata</taxon>
        <taxon>Craniata</taxon>
        <taxon>Vertebrata</taxon>
        <taxon>Euteleostomi</taxon>
        <taxon>Actinopterygii</taxon>
        <taxon>Neopterygii</taxon>
        <taxon>Teleostei</taxon>
        <taxon>Ostariophysi</taxon>
        <taxon>Cypriniformes</taxon>
        <taxon>Cyprinidae</taxon>
        <taxon>Labeoninae</taxon>
        <taxon>Labeonini</taxon>
        <taxon>Cirrhinus</taxon>
    </lineage>
</organism>
<keyword evidence="3" id="KW-1185">Reference proteome</keyword>
<proteinExistence type="predicted"/>
<comment type="caution">
    <text evidence="2">The sequence shown here is derived from an EMBL/GenBank/DDBJ whole genome shotgun (WGS) entry which is preliminary data.</text>
</comment>
<evidence type="ECO:0000313" key="2">
    <source>
        <dbReference type="EMBL" id="KAL0203794.1"/>
    </source>
</evidence>
<dbReference type="AlphaFoldDB" id="A0ABD0RZ14"/>
<evidence type="ECO:0000313" key="3">
    <source>
        <dbReference type="Proteomes" id="UP001529510"/>
    </source>
</evidence>
<dbReference type="Proteomes" id="UP001529510">
    <property type="component" value="Unassembled WGS sequence"/>
</dbReference>
<sequence>SLLQCSVWQEWMLSLCFINPKNSEEQKITEMVYAIFRILLYHAIKYEWGGWRVWVDTLSITHSK</sequence>
<gene>
    <name evidence="2" type="ORF">M9458_001812</name>
</gene>
<feature type="non-terminal residue" evidence="2">
    <location>
        <position position="1"/>
    </location>
</feature>